<dbReference type="SUPFAM" id="SSF54975">
    <property type="entry name" value="Acylphosphatase/BLUF domain-like"/>
    <property type="match status" value="1"/>
</dbReference>
<dbReference type="GO" id="GO:0003998">
    <property type="term" value="F:acylphosphatase activity"/>
    <property type="evidence" value="ECO:0007669"/>
    <property type="project" value="UniProtKB-EC"/>
</dbReference>
<evidence type="ECO:0000313" key="9">
    <source>
        <dbReference type="EMBL" id="NHO64155.1"/>
    </source>
</evidence>
<feature type="active site" evidence="5">
    <location>
        <position position="19"/>
    </location>
</feature>
<dbReference type="InterPro" id="IPR036046">
    <property type="entry name" value="Acylphosphatase-like_dom_sf"/>
</dbReference>
<feature type="active site" evidence="5">
    <location>
        <position position="37"/>
    </location>
</feature>
<dbReference type="PROSITE" id="PS00150">
    <property type="entry name" value="ACYLPHOSPHATASE_1"/>
    <property type="match status" value="1"/>
</dbReference>
<dbReference type="InterPro" id="IPR001792">
    <property type="entry name" value="Acylphosphatase-like_dom"/>
</dbReference>
<reference evidence="9" key="1">
    <citation type="submission" date="2020-03" db="EMBL/GenBank/DDBJ databases">
        <authorList>
            <person name="Guo F."/>
        </authorList>
    </citation>
    <scope>NUCLEOTIDE SEQUENCE</scope>
    <source>
        <strain evidence="9">JCM 30134</strain>
    </source>
</reference>
<sequence>MLECQKGWVSGRVQGVGFRYFVQQCAQRAGLTGYARNLQDGRVEVLLQGPSVRVSQVKILVEQGPAGSSVSSVEWQLVTDTVLSRFTIG</sequence>
<proteinExistence type="inferred from homology"/>
<dbReference type="Gene3D" id="3.30.70.100">
    <property type="match status" value="1"/>
</dbReference>
<dbReference type="InterPro" id="IPR020456">
    <property type="entry name" value="Acylphosphatase"/>
</dbReference>
<dbReference type="EC" id="3.6.1.7" evidence="2 5"/>
<name>A0A9E5JT57_9GAMM</name>
<evidence type="ECO:0000256" key="5">
    <source>
        <dbReference type="PROSITE-ProRule" id="PRU00520"/>
    </source>
</evidence>
<keyword evidence="5 6" id="KW-0378">Hydrolase</keyword>
<evidence type="ECO:0000256" key="2">
    <source>
        <dbReference type="ARBA" id="ARBA00012150"/>
    </source>
</evidence>
<protein>
    <recommendedName>
        <fullName evidence="3 5">Acylphosphatase</fullName>
        <ecNumber evidence="2 5">3.6.1.7</ecNumber>
    </recommendedName>
</protein>
<dbReference type="Proteomes" id="UP000787472">
    <property type="component" value="Unassembled WGS sequence"/>
</dbReference>
<dbReference type="PANTHER" id="PTHR47268">
    <property type="entry name" value="ACYLPHOSPHATASE"/>
    <property type="match status" value="1"/>
</dbReference>
<feature type="domain" description="Acylphosphatase-like" evidence="8">
    <location>
        <begin position="4"/>
        <end position="89"/>
    </location>
</feature>
<keyword evidence="10" id="KW-1185">Reference proteome</keyword>
<organism evidence="9 10">
    <name type="scientific">Pseudomaricurvus hydrocarbonicus</name>
    <dbReference type="NCBI Taxonomy" id="1470433"/>
    <lineage>
        <taxon>Bacteria</taxon>
        <taxon>Pseudomonadati</taxon>
        <taxon>Pseudomonadota</taxon>
        <taxon>Gammaproteobacteria</taxon>
        <taxon>Cellvibrionales</taxon>
        <taxon>Cellvibrionaceae</taxon>
        <taxon>Pseudomaricurvus</taxon>
    </lineage>
</organism>
<comment type="similarity">
    <text evidence="1 7">Belongs to the acylphosphatase family.</text>
</comment>
<comment type="catalytic activity">
    <reaction evidence="4 5 6">
        <text>an acyl phosphate + H2O = a carboxylate + phosphate + H(+)</text>
        <dbReference type="Rhea" id="RHEA:14965"/>
        <dbReference type="ChEBI" id="CHEBI:15377"/>
        <dbReference type="ChEBI" id="CHEBI:15378"/>
        <dbReference type="ChEBI" id="CHEBI:29067"/>
        <dbReference type="ChEBI" id="CHEBI:43474"/>
        <dbReference type="ChEBI" id="CHEBI:59918"/>
        <dbReference type="EC" id="3.6.1.7"/>
    </reaction>
</comment>
<dbReference type="PROSITE" id="PS00151">
    <property type="entry name" value="ACYLPHOSPHATASE_2"/>
    <property type="match status" value="1"/>
</dbReference>
<evidence type="ECO:0000256" key="7">
    <source>
        <dbReference type="RuleBase" id="RU004168"/>
    </source>
</evidence>
<dbReference type="EMBL" id="JAAONZ010000001">
    <property type="protein sequence ID" value="NHO64155.1"/>
    <property type="molecule type" value="Genomic_DNA"/>
</dbReference>
<dbReference type="PROSITE" id="PS51160">
    <property type="entry name" value="ACYLPHOSPHATASE_3"/>
    <property type="match status" value="1"/>
</dbReference>
<evidence type="ECO:0000259" key="8">
    <source>
        <dbReference type="PROSITE" id="PS51160"/>
    </source>
</evidence>
<comment type="caution">
    <text evidence="9">The sequence shown here is derived from an EMBL/GenBank/DDBJ whole genome shotgun (WGS) entry which is preliminary data.</text>
</comment>
<dbReference type="InterPro" id="IPR017968">
    <property type="entry name" value="Acylphosphatase_CS"/>
</dbReference>
<dbReference type="Pfam" id="PF00708">
    <property type="entry name" value="Acylphosphatase"/>
    <property type="match status" value="1"/>
</dbReference>
<evidence type="ECO:0000256" key="6">
    <source>
        <dbReference type="RuleBase" id="RU000553"/>
    </source>
</evidence>
<dbReference type="AlphaFoldDB" id="A0A9E5JT57"/>
<evidence type="ECO:0000313" key="10">
    <source>
        <dbReference type="Proteomes" id="UP000787472"/>
    </source>
</evidence>
<accession>A0A9E5JT57</accession>
<evidence type="ECO:0000256" key="1">
    <source>
        <dbReference type="ARBA" id="ARBA00005614"/>
    </source>
</evidence>
<gene>
    <name evidence="9" type="ORF">G8770_01180</name>
</gene>
<evidence type="ECO:0000256" key="4">
    <source>
        <dbReference type="ARBA" id="ARBA00047645"/>
    </source>
</evidence>
<dbReference type="PANTHER" id="PTHR47268:SF4">
    <property type="entry name" value="ACYLPHOSPHATASE"/>
    <property type="match status" value="1"/>
</dbReference>
<evidence type="ECO:0000256" key="3">
    <source>
        <dbReference type="ARBA" id="ARBA00015991"/>
    </source>
</evidence>